<name>A0A4Y8SGT6_9SPHI</name>
<dbReference type="InterPro" id="IPR052162">
    <property type="entry name" value="Sensor_kinase/Photoreceptor"/>
</dbReference>
<evidence type="ECO:0000313" key="8">
    <source>
        <dbReference type="Proteomes" id="UP000297540"/>
    </source>
</evidence>
<reference evidence="7 8" key="1">
    <citation type="journal article" date="2017" name="Int. J. Syst. Evol. Microbiol.">
        <title>Mucilaginibacterpsychrotolerans sp. nov., isolated from peatlands.</title>
        <authorList>
            <person name="Deng Y."/>
            <person name="Shen L."/>
            <person name="Xu B."/>
            <person name="Liu Y."/>
            <person name="Gu Z."/>
            <person name="Liu H."/>
            <person name="Zhou Y."/>
        </authorList>
    </citation>
    <scope>NUCLEOTIDE SEQUENCE [LARGE SCALE GENOMIC DNA]</scope>
    <source>
        <strain evidence="7 8">NH7-4</strain>
    </source>
</reference>
<dbReference type="PROSITE" id="PS50109">
    <property type="entry name" value="HIS_KIN"/>
    <property type="match status" value="1"/>
</dbReference>
<dbReference type="AlphaFoldDB" id="A0A4Y8SGT6"/>
<protein>
    <recommendedName>
        <fullName evidence="2">histidine kinase</fullName>
        <ecNumber evidence="2">2.7.13.3</ecNumber>
    </recommendedName>
</protein>
<dbReference type="Pfam" id="PF02518">
    <property type="entry name" value="HATPase_c"/>
    <property type="match status" value="1"/>
</dbReference>
<dbReference type="InterPro" id="IPR003594">
    <property type="entry name" value="HATPase_dom"/>
</dbReference>
<keyword evidence="3" id="KW-0597">Phosphoprotein</keyword>
<accession>A0A4Y8SGT6</accession>
<dbReference type="GO" id="GO:0005524">
    <property type="term" value="F:ATP binding"/>
    <property type="evidence" value="ECO:0007669"/>
    <property type="project" value="UniProtKB-KW"/>
</dbReference>
<dbReference type="EC" id="2.7.13.3" evidence="2"/>
<sequence length="154" mass="16911">MGMLRFSLSEMTPNRYWSLESRIKKAGAVITKSLEVKQVLFSKKNLRSILYNLIANGIKFANGSTPLIHIAIIRNNDNIVLSVTDNGIGIAKNQVDIIFSMYGRLNKELEGQGIGLYLAKKIIDAANGSISVKSEMGKGSTFYICLPIPVMTAD</sequence>
<keyword evidence="7" id="KW-0067">ATP-binding</keyword>
<feature type="domain" description="Histidine kinase" evidence="6">
    <location>
        <begin position="46"/>
        <end position="150"/>
    </location>
</feature>
<evidence type="ECO:0000256" key="4">
    <source>
        <dbReference type="ARBA" id="ARBA00022679"/>
    </source>
</evidence>
<keyword evidence="7" id="KW-0547">Nucleotide-binding</keyword>
<comment type="caution">
    <text evidence="7">The sequence shown here is derived from an EMBL/GenBank/DDBJ whole genome shotgun (WGS) entry which is preliminary data.</text>
</comment>
<dbReference type="GO" id="GO:0004673">
    <property type="term" value="F:protein histidine kinase activity"/>
    <property type="evidence" value="ECO:0007669"/>
    <property type="project" value="UniProtKB-EC"/>
</dbReference>
<evidence type="ECO:0000256" key="5">
    <source>
        <dbReference type="ARBA" id="ARBA00022777"/>
    </source>
</evidence>
<dbReference type="Gene3D" id="3.30.565.10">
    <property type="entry name" value="Histidine kinase-like ATPase, C-terminal domain"/>
    <property type="match status" value="1"/>
</dbReference>
<evidence type="ECO:0000256" key="3">
    <source>
        <dbReference type="ARBA" id="ARBA00022553"/>
    </source>
</evidence>
<keyword evidence="5" id="KW-0418">Kinase</keyword>
<evidence type="ECO:0000313" key="7">
    <source>
        <dbReference type="EMBL" id="TFF37747.1"/>
    </source>
</evidence>
<dbReference type="PANTHER" id="PTHR43304">
    <property type="entry name" value="PHYTOCHROME-LIKE PROTEIN CPH1"/>
    <property type="match status" value="1"/>
</dbReference>
<organism evidence="7 8">
    <name type="scientific">Mucilaginibacter psychrotolerans</name>
    <dbReference type="NCBI Taxonomy" id="1524096"/>
    <lineage>
        <taxon>Bacteria</taxon>
        <taxon>Pseudomonadati</taxon>
        <taxon>Bacteroidota</taxon>
        <taxon>Sphingobacteriia</taxon>
        <taxon>Sphingobacteriales</taxon>
        <taxon>Sphingobacteriaceae</taxon>
        <taxon>Mucilaginibacter</taxon>
    </lineage>
</organism>
<evidence type="ECO:0000259" key="6">
    <source>
        <dbReference type="PROSITE" id="PS50109"/>
    </source>
</evidence>
<dbReference type="InterPro" id="IPR036890">
    <property type="entry name" value="HATPase_C_sf"/>
</dbReference>
<keyword evidence="8" id="KW-1185">Reference proteome</keyword>
<dbReference type="InterPro" id="IPR004358">
    <property type="entry name" value="Sig_transdc_His_kin-like_C"/>
</dbReference>
<dbReference type="SUPFAM" id="SSF55874">
    <property type="entry name" value="ATPase domain of HSP90 chaperone/DNA topoisomerase II/histidine kinase"/>
    <property type="match status" value="1"/>
</dbReference>
<dbReference type="Proteomes" id="UP000297540">
    <property type="component" value="Unassembled WGS sequence"/>
</dbReference>
<evidence type="ECO:0000256" key="2">
    <source>
        <dbReference type="ARBA" id="ARBA00012438"/>
    </source>
</evidence>
<dbReference type="PANTHER" id="PTHR43304:SF1">
    <property type="entry name" value="PAC DOMAIN-CONTAINING PROTEIN"/>
    <property type="match status" value="1"/>
</dbReference>
<dbReference type="PRINTS" id="PR00344">
    <property type="entry name" value="BCTRLSENSOR"/>
</dbReference>
<evidence type="ECO:0000256" key="1">
    <source>
        <dbReference type="ARBA" id="ARBA00000085"/>
    </source>
</evidence>
<dbReference type="SMART" id="SM00387">
    <property type="entry name" value="HATPase_c"/>
    <property type="match status" value="1"/>
</dbReference>
<comment type="catalytic activity">
    <reaction evidence="1">
        <text>ATP + protein L-histidine = ADP + protein N-phospho-L-histidine.</text>
        <dbReference type="EC" id="2.7.13.3"/>
    </reaction>
</comment>
<gene>
    <name evidence="7" type="ORF">E2R66_11305</name>
</gene>
<keyword evidence="4" id="KW-0808">Transferase</keyword>
<dbReference type="InterPro" id="IPR005467">
    <property type="entry name" value="His_kinase_dom"/>
</dbReference>
<dbReference type="EMBL" id="SOZE01000009">
    <property type="protein sequence ID" value="TFF37747.1"/>
    <property type="molecule type" value="Genomic_DNA"/>
</dbReference>
<proteinExistence type="predicted"/>